<evidence type="ECO:0000259" key="8">
    <source>
        <dbReference type="PROSITE" id="PS50110"/>
    </source>
</evidence>
<dbReference type="PROSITE" id="PS50110">
    <property type="entry name" value="RESPONSE_REGULATORY"/>
    <property type="match status" value="1"/>
</dbReference>
<dbReference type="SUPFAM" id="SSF46894">
    <property type="entry name" value="C-terminal effector domain of the bipartite response regulators"/>
    <property type="match status" value="1"/>
</dbReference>
<dbReference type="GO" id="GO:0006355">
    <property type="term" value="P:regulation of DNA-templated transcription"/>
    <property type="evidence" value="ECO:0007669"/>
    <property type="project" value="InterPro"/>
</dbReference>
<dbReference type="OrthoDB" id="9793321at2"/>
<dbReference type="Pfam" id="PF00486">
    <property type="entry name" value="Trans_reg_C"/>
    <property type="match status" value="1"/>
</dbReference>
<name>A0A841JUS4_9BACT</name>
<dbReference type="SMART" id="SM00862">
    <property type="entry name" value="Trans_reg_C"/>
    <property type="match status" value="1"/>
</dbReference>
<evidence type="ECO:0000256" key="3">
    <source>
        <dbReference type="ARBA" id="ARBA00023015"/>
    </source>
</evidence>
<dbReference type="InterPro" id="IPR001867">
    <property type="entry name" value="OmpR/PhoB-type_DNA-bd"/>
</dbReference>
<dbReference type="AlphaFoldDB" id="A0A841JUS4"/>
<feature type="modified residue" description="4-aspartylphosphate" evidence="6">
    <location>
        <position position="55"/>
    </location>
</feature>
<evidence type="ECO:0000256" key="1">
    <source>
        <dbReference type="ARBA" id="ARBA00022553"/>
    </source>
</evidence>
<dbReference type="GO" id="GO:0005829">
    <property type="term" value="C:cytosol"/>
    <property type="evidence" value="ECO:0007669"/>
    <property type="project" value="TreeGrafter"/>
</dbReference>
<gene>
    <name evidence="10" type="ORF">HNQ77_002227</name>
</gene>
<protein>
    <submittedName>
        <fullName evidence="10">DNA-binding response OmpR family regulator</fullName>
    </submittedName>
</protein>
<evidence type="ECO:0000256" key="5">
    <source>
        <dbReference type="ARBA" id="ARBA00023163"/>
    </source>
</evidence>
<evidence type="ECO:0000256" key="6">
    <source>
        <dbReference type="PROSITE-ProRule" id="PRU00169"/>
    </source>
</evidence>
<evidence type="ECO:0000256" key="2">
    <source>
        <dbReference type="ARBA" id="ARBA00023012"/>
    </source>
</evidence>
<evidence type="ECO:0000256" key="7">
    <source>
        <dbReference type="PROSITE-ProRule" id="PRU01091"/>
    </source>
</evidence>
<comment type="caution">
    <text evidence="10">The sequence shown here is derived from an EMBL/GenBank/DDBJ whole genome shotgun (WGS) entry which is preliminary data.</text>
</comment>
<dbReference type="Gene3D" id="6.10.250.690">
    <property type="match status" value="1"/>
</dbReference>
<dbReference type="Proteomes" id="UP000538666">
    <property type="component" value="Unassembled WGS sequence"/>
</dbReference>
<evidence type="ECO:0000313" key="10">
    <source>
        <dbReference type="EMBL" id="MBB6144275.1"/>
    </source>
</evidence>
<dbReference type="Pfam" id="PF00072">
    <property type="entry name" value="Response_reg"/>
    <property type="match status" value="1"/>
</dbReference>
<keyword evidence="4 7" id="KW-0238">DNA-binding</keyword>
<reference evidence="10 11" key="1">
    <citation type="submission" date="2020-08" db="EMBL/GenBank/DDBJ databases">
        <title>Genomic Encyclopedia of Type Strains, Phase IV (KMG-IV): sequencing the most valuable type-strain genomes for metagenomic binning, comparative biology and taxonomic classification.</title>
        <authorList>
            <person name="Goeker M."/>
        </authorList>
    </citation>
    <scope>NUCLEOTIDE SEQUENCE [LARGE SCALE GENOMIC DNA]</scope>
    <source>
        <strain evidence="10 11">DSM 103733</strain>
    </source>
</reference>
<feature type="domain" description="Response regulatory" evidence="8">
    <location>
        <begin position="6"/>
        <end position="120"/>
    </location>
</feature>
<dbReference type="PANTHER" id="PTHR48111">
    <property type="entry name" value="REGULATOR OF RPOS"/>
    <property type="match status" value="1"/>
</dbReference>
<dbReference type="Gene3D" id="3.40.50.2300">
    <property type="match status" value="1"/>
</dbReference>
<feature type="domain" description="OmpR/PhoB-type" evidence="9">
    <location>
        <begin position="139"/>
        <end position="238"/>
    </location>
</feature>
<keyword evidence="3" id="KW-0805">Transcription regulation</keyword>
<dbReference type="EMBL" id="JACHEK010000004">
    <property type="protein sequence ID" value="MBB6144275.1"/>
    <property type="molecule type" value="Genomic_DNA"/>
</dbReference>
<keyword evidence="11" id="KW-1185">Reference proteome</keyword>
<sequence length="241" mass="27406">MTEANRILIVEDEAHLAQGLLFNLQAEGYEVAIDGDGEAALARLARETFDAVLLDVMLPGISGFDVVAELRARKSFVPVLMLTARGRPEDVLKGFEAGADDYLPKPFDLSILLARLKGLLRRMKWHRPPEESPAPPEELSRFTFSGRTIDFEGLELTAGGRMIRLTLMEADLLRYLVRNQGRTISRKELLEQVWRLRDDTDTRAIDNFIVRLRRYIEDEPSQPRYLQTVRGIGYRFFADGA</sequence>
<dbReference type="CDD" id="cd00383">
    <property type="entry name" value="trans_reg_C"/>
    <property type="match status" value="1"/>
</dbReference>
<proteinExistence type="predicted"/>
<dbReference type="SUPFAM" id="SSF52172">
    <property type="entry name" value="CheY-like"/>
    <property type="match status" value="1"/>
</dbReference>
<feature type="DNA-binding region" description="OmpR/PhoB-type" evidence="7">
    <location>
        <begin position="139"/>
        <end position="238"/>
    </location>
</feature>
<evidence type="ECO:0000313" key="11">
    <source>
        <dbReference type="Proteomes" id="UP000538666"/>
    </source>
</evidence>
<evidence type="ECO:0000259" key="9">
    <source>
        <dbReference type="PROSITE" id="PS51755"/>
    </source>
</evidence>
<dbReference type="InterPro" id="IPR001789">
    <property type="entry name" value="Sig_transdc_resp-reg_receiver"/>
</dbReference>
<dbReference type="CDD" id="cd17574">
    <property type="entry name" value="REC_OmpR"/>
    <property type="match status" value="1"/>
</dbReference>
<dbReference type="SMART" id="SM00448">
    <property type="entry name" value="REC"/>
    <property type="match status" value="1"/>
</dbReference>
<keyword evidence="2" id="KW-0902">Two-component regulatory system</keyword>
<dbReference type="GO" id="GO:0000156">
    <property type="term" value="F:phosphorelay response regulator activity"/>
    <property type="evidence" value="ECO:0007669"/>
    <property type="project" value="TreeGrafter"/>
</dbReference>
<dbReference type="RefSeq" id="WP_050059082.1">
    <property type="nucleotide sequence ID" value="NZ_JACHEK010000004.1"/>
</dbReference>
<dbReference type="InterPro" id="IPR036388">
    <property type="entry name" value="WH-like_DNA-bd_sf"/>
</dbReference>
<evidence type="ECO:0000256" key="4">
    <source>
        <dbReference type="ARBA" id="ARBA00023125"/>
    </source>
</evidence>
<dbReference type="PROSITE" id="PS51755">
    <property type="entry name" value="OMPR_PHOB"/>
    <property type="match status" value="1"/>
</dbReference>
<dbReference type="Gene3D" id="1.10.10.10">
    <property type="entry name" value="Winged helix-like DNA-binding domain superfamily/Winged helix DNA-binding domain"/>
    <property type="match status" value="1"/>
</dbReference>
<dbReference type="PANTHER" id="PTHR48111:SF21">
    <property type="entry name" value="DNA-BINDING DUAL MASTER TRANSCRIPTIONAL REGULATOR RPAA"/>
    <property type="match status" value="1"/>
</dbReference>
<dbReference type="InterPro" id="IPR016032">
    <property type="entry name" value="Sig_transdc_resp-reg_C-effctor"/>
</dbReference>
<dbReference type="GO" id="GO:0032993">
    <property type="term" value="C:protein-DNA complex"/>
    <property type="evidence" value="ECO:0007669"/>
    <property type="project" value="TreeGrafter"/>
</dbReference>
<keyword evidence="1 6" id="KW-0597">Phosphoprotein</keyword>
<accession>A0A841JUS4</accession>
<dbReference type="InterPro" id="IPR011006">
    <property type="entry name" value="CheY-like_superfamily"/>
</dbReference>
<dbReference type="FunFam" id="3.40.50.2300:FF:000001">
    <property type="entry name" value="DNA-binding response regulator PhoB"/>
    <property type="match status" value="1"/>
</dbReference>
<organism evidence="10 11">
    <name type="scientific">Silvibacterium bohemicum</name>
    <dbReference type="NCBI Taxonomy" id="1577686"/>
    <lineage>
        <taxon>Bacteria</taxon>
        <taxon>Pseudomonadati</taxon>
        <taxon>Acidobacteriota</taxon>
        <taxon>Terriglobia</taxon>
        <taxon>Terriglobales</taxon>
        <taxon>Acidobacteriaceae</taxon>
        <taxon>Silvibacterium</taxon>
    </lineage>
</organism>
<dbReference type="InterPro" id="IPR039420">
    <property type="entry name" value="WalR-like"/>
</dbReference>
<dbReference type="GO" id="GO:0000976">
    <property type="term" value="F:transcription cis-regulatory region binding"/>
    <property type="evidence" value="ECO:0007669"/>
    <property type="project" value="TreeGrafter"/>
</dbReference>
<keyword evidence="5" id="KW-0804">Transcription</keyword>